<name>A0A4S4L1K6_9AGAM</name>
<dbReference type="AlphaFoldDB" id="A0A4S4L1K6"/>
<dbReference type="EMBL" id="SGPK01000323">
    <property type="protein sequence ID" value="THH04651.1"/>
    <property type="molecule type" value="Genomic_DNA"/>
</dbReference>
<gene>
    <name evidence="1" type="ORF">EW145_g5369</name>
</gene>
<sequence length="162" mass="17670">VTYVSTQGRRSTGAGARLREDDHTVLVRELQKVGAAQGWDVHVIELGSENPTAWVDHVRAAAQSSVMLGVYGDALTNSVLLHPGPPGPPPAIIEFFPDGKFTNEHEFVARSLGIEYVAWRNTKKYPRGSLPPISPPTTTDSKVLSIDVPAVVQFVKEQMKRS</sequence>
<dbReference type="OrthoDB" id="529273at2759"/>
<reference evidence="1 2" key="1">
    <citation type="submission" date="2019-02" db="EMBL/GenBank/DDBJ databases">
        <title>Genome sequencing of the rare red list fungi Phellinidium pouzarii.</title>
        <authorList>
            <person name="Buettner E."/>
            <person name="Kellner H."/>
        </authorList>
    </citation>
    <scope>NUCLEOTIDE SEQUENCE [LARGE SCALE GENOMIC DNA]</scope>
    <source>
        <strain evidence="1 2">DSM 108285</strain>
    </source>
</reference>
<evidence type="ECO:0000313" key="1">
    <source>
        <dbReference type="EMBL" id="THH04651.1"/>
    </source>
</evidence>
<evidence type="ECO:0000313" key="2">
    <source>
        <dbReference type="Proteomes" id="UP000308199"/>
    </source>
</evidence>
<comment type="caution">
    <text evidence="1">The sequence shown here is derived from an EMBL/GenBank/DDBJ whole genome shotgun (WGS) entry which is preliminary data.</text>
</comment>
<protein>
    <submittedName>
        <fullName evidence="1">Uncharacterized protein</fullName>
    </submittedName>
</protein>
<dbReference type="Proteomes" id="UP000308199">
    <property type="component" value="Unassembled WGS sequence"/>
</dbReference>
<proteinExistence type="predicted"/>
<keyword evidence="2" id="KW-1185">Reference proteome</keyword>
<organism evidence="1 2">
    <name type="scientific">Phellinidium pouzarii</name>
    <dbReference type="NCBI Taxonomy" id="167371"/>
    <lineage>
        <taxon>Eukaryota</taxon>
        <taxon>Fungi</taxon>
        <taxon>Dikarya</taxon>
        <taxon>Basidiomycota</taxon>
        <taxon>Agaricomycotina</taxon>
        <taxon>Agaricomycetes</taxon>
        <taxon>Hymenochaetales</taxon>
        <taxon>Hymenochaetaceae</taxon>
        <taxon>Phellinidium</taxon>
    </lineage>
</organism>
<accession>A0A4S4L1K6</accession>
<feature type="non-terminal residue" evidence="1">
    <location>
        <position position="1"/>
    </location>
</feature>